<dbReference type="AlphaFoldDB" id="A0A6C0IBC4"/>
<dbReference type="Pfam" id="PF09945">
    <property type="entry name" value="DUF2177"/>
    <property type="match status" value="1"/>
</dbReference>
<dbReference type="EMBL" id="MN740152">
    <property type="protein sequence ID" value="QHT90112.1"/>
    <property type="molecule type" value="Genomic_DNA"/>
</dbReference>
<evidence type="ECO:0008006" key="3">
    <source>
        <dbReference type="Google" id="ProtNLM"/>
    </source>
</evidence>
<sequence length="119" mass="13399">MNTVITWLLVSLMMLIIDIPWLTWTSESTAAVVKGIQGSPLKFRPEAALLVYPAMGYLLLRANSMTEAFLIGLTAYLVYDFTNYASLTNYPLWFAVRDSLYGGLLFAVSYYLVKKLISL</sequence>
<dbReference type="InterPro" id="IPR018687">
    <property type="entry name" value="DUF2177_membr"/>
</dbReference>
<feature type="transmembrane region" description="Helical" evidence="1">
    <location>
        <begin position="6"/>
        <end position="24"/>
    </location>
</feature>
<protein>
    <recommendedName>
        <fullName evidence="3">DUF2177 family protein</fullName>
    </recommendedName>
</protein>
<organism evidence="2">
    <name type="scientific">viral metagenome</name>
    <dbReference type="NCBI Taxonomy" id="1070528"/>
    <lineage>
        <taxon>unclassified sequences</taxon>
        <taxon>metagenomes</taxon>
        <taxon>organismal metagenomes</taxon>
    </lineage>
</organism>
<keyword evidence="1" id="KW-0472">Membrane</keyword>
<evidence type="ECO:0000256" key="1">
    <source>
        <dbReference type="SAM" id="Phobius"/>
    </source>
</evidence>
<proteinExistence type="predicted"/>
<feature type="transmembrane region" description="Helical" evidence="1">
    <location>
        <begin position="58"/>
        <end position="79"/>
    </location>
</feature>
<keyword evidence="1" id="KW-0812">Transmembrane</keyword>
<reference evidence="2" key="1">
    <citation type="journal article" date="2020" name="Nature">
        <title>Giant virus diversity and host interactions through global metagenomics.</title>
        <authorList>
            <person name="Schulz F."/>
            <person name="Roux S."/>
            <person name="Paez-Espino D."/>
            <person name="Jungbluth S."/>
            <person name="Walsh D.A."/>
            <person name="Denef V.J."/>
            <person name="McMahon K.D."/>
            <person name="Konstantinidis K.T."/>
            <person name="Eloe-Fadrosh E.A."/>
            <person name="Kyrpides N.C."/>
            <person name="Woyke T."/>
        </authorList>
    </citation>
    <scope>NUCLEOTIDE SEQUENCE</scope>
    <source>
        <strain evidence="2">GVMAG-M-3300023184-62</strain>
    </source>
</reference>
<feature type="transmembrane region" description="Helical" evidence="1">
    <location>
        <begin position="91"/>
        <end position="113"/>
    </location>
</feature>
<keyword evidence="1" id="KW-1133">Transmembrane helix</keyword>
<name>A0A6C0IBC4_9ZZZZ</name>
<evidence type="ECO:0000313" key="2">
    <source>
        <dbReference type="EMBL" id="QHT90112.1"/>
    </source>
</evidence>
<accession>A0A6C0IBC4</accession>